<reference evidence="2 3" key="1">
    <citation type="submission" date="2018-03" db="EMBL/GenBank/DDBJ databases">
        <title>Genomic Encyclopedia of Type Strains, Phase III (KMG-III): the genomes of soil and plant-associated and newly described type strains.</title>
        <authorList>
            <person name="Whitman W."/>
        </authorList>
    </citation>
    <scope>NUCLEOTIDE SEQUENCE [LARGE SCALE GENOMIC DNA]</scope>
    <source>
        <strain evidence="2 3">CGMCC 4.7067</strain>
    </source>
</reference>
<dbReference type="Pfam" id="PF00583">
    <property type="entry name" value="Acetyltransf_1"/>
    <property type="match status" value="1"/>
</dbReference>
<dbReference type="Proteomes" id="UP000238176">
    <property type="component" value="Unassembled WGS sequence"/>
</dbReference>
<organism evidence="2 3">
    <name type="scientific">Glycomyces artemisiae</name>
    <dbReference type="NCBI Taxonomy" id="1076443"/>
    <lineage>
        <taxon>Bacteria</taxon>
        <taxon>Bacillati</taxon>
        <taxon>Actinomycetota</taxon>
        <taxon>Actinomycetes</taxon>
        <taxon>Glycomycetales</taxon>
        <taxon>Glycomycetaceae</taxon>
        <taxon>Glycomyces</taxon>
    </lineage>
</organism>
<name>A0A2T0USS8_9ACTN</name>
<feature type="domain" description="N-acetyltransferase" evidence="1">
    <location>
        <begin position="2"/>
        <end position="156"/>
    </location>
</feature>
<dbReference type="PROSITE" id="PS51186">
    <property type="entry name" value="GNAT"/>
    <property type="match status" value="1"/>
</dbReference>
<evidence type="ECO:0000259" key="1">
    <source>
        <dbReference type="PROSITE" id="PS51186"/>
    </source>
</evidence>
<evidence type="ECO:0000313" key="2">
    <source>
        <dbReference type="EMBL" id="PRY60985.1"/>
    </source>
</evidence>
<dbReference type="OrthoDB" id="1706016at2"/>
<comment type="caution">
    <text evidence="2">The sequence shown here is derived from an EMBL/GenBank/DDBJ whole genome shotgun (WGS) entry which is preliminary data.</text>
</comment>
<dbReference type="InterPro" id="IPR000182">
    <property type="entry name" value="GNAT_dom"/>
</dbReference>
<keyword evidence="2" id="KW-0687">Ribonucleoprotein</keyword>
<dbReference type="EMBL" id="PVTJ01000002">
    <property type="protein sequence ID" value="PRY60985.1"/>
    <property type="molecule type" value="Genomic_DNA"/>
</dbReference>
<evidence type="ECO:0000313" key="3">
    <source>
        <dbReference type="Proteomes" id="UP000238176"/>
    </source>
</evidence>
<dbReference type="SUPFAM" id="SSF55729">
    <property type="entry name" value="Acyl-CoA N-acyltransferases (Nat)"/>
    <property type="match status" value="1"/>
</dbReference>
<dbReference type="InterPro" id="IPR016181">
    <property type="entry name" value="Acyl_CoA_acyltransferase"/>
</dbReference>
<proteinExistence type="predicted"/>
<dbReference type="RefSeq" id="WP_106363144.1">
    <property type="nucleotide sequence ID" value="NZ_PVTJ01000002.1"/>
</dbReference>
<dbReference type="CDD" id="cd04301">
    <property type="entry name" value="NAT_SF"/>
    <property type="match status" value="1"/>
</dbReference>
<protein>
    <submittedName>
        <fullName evidence="2">Ribosomal protein S18 acetylase RimI-like enzyme</fullName>
    </submittedName>
</protein>
<keyword evidence="3" id="KW-1185">Reference proteome</keyword>
<dbReference type="AlphaFoldDB" id="A0A2T0USS8"/>
<sequence length="156" mass="17040">MIATRSAGPGDIEELVRFRALLLSEWFDTSDPQWRAVTAEALSRRLAEPSPTLHAVVVDAPDGSGRLAACAVGTVSERLPTPGNPSGLYGWVFNVVTDAEWRRRGYSRACMVALVEWFRDNRVGTVELLATDKGLGMYEQIGFKVSAEPAMRLSTA</sequence>
<accession>A0A2T0USS8</accession>
<gene>
    <name evidence="2" type="ORF">B0I28_102600</name>
</gene>
<dbReference type="Gene3D" id="3.40.630.30">
    <property type="match status" value="1"/>
</dbReference>
<keyword evidence="2" id="KW-0689">Ribosomal protein</keyword>
<dbReference type="GO" id="GO:0016747">
    <property type="term" value="F:acyltransferase activity, transferring groups other than amino-acyl groups"/>
    <property type="evidence" value="ECO:0007669"/>
    <property type="project" value="InterPro"/>
</dbReference>
<dbReference type="GO" id="GO:0005840">
    <property type="term" value="C:ribosome"/>
    <property type="evidence" value="ECO:0007669"/>
    <property type="project" value="UniProtKB-KW"/>
</dbReference>